<dbReference type="PANTHER" id="PTHR45138:SF9">
    <property type="entry name" value="DIGUANYLATE CYCLASE DGCM-RELATED"/>
    <property type="match status" value="1"/>
</dbReference>
<comment type="caution">
    <text evidence="2">The sequence shown here is derived from an EMBL/GenBank/DDBJ whole genome shotgun (WGS) entry which is preliminary data.</text>
</comment>
<dbReference type="NCBIfam" id="TIGR00254">
    <property type="entry name" value="GGDEF"/>
    <property type="match status" value="1"/>
</dbReference>
<reference evidence="2 3" key="1">
    <citation type="submission" date="2024-04" db="EMBL/GenBank/DDBJ databases">
        <title>Defined microbial consortia suppress multidrug-resistant proinflammatory Enterobacteriaceae via ecological control.</title>
        <authorList>
            <person name="Furuichi M."/>
            <person name="Kawaguchi T."/>
            <person name="Pust M."/>
            <person name="Yasuma K."/>
            <person name="Plichta D."/>
            <person name="Hasegawa N."/>
            <person name="Ohya T."/>
            <person name="Bhattarai S."/>
            <person name="Sasajima S."/>
            <person name="Aoto Y."/>
            <person name="Tuganbaev T."/>
            <person name="Yaginuma M."/>
            <person name="Ueda M."/>
            <person name="Okahashi N."/>
            <person name="Amafuji K."/>
            <person name="Kiridooshi Y."/>
            <person name="Sugita K."/>
            <person name="Strazar M."/>
            <person name="Skelly A."/>
            <person name="Suda W."/>
            <person name="Hattori M."/>
            <person name="Nakamoto N."/>
            <person name="Caballero S."/>
            <person name="Norman J."/>
            <person name="Olle B."/>
            <person name="Tanoue T."/>
            <person name="Arita M."/>
            <person name="Bucci V."/>
            <person name="Atarashi K."/>
            <person name="Xavier R."/>
            <person name="Honda K."/>
        </authorList>
    </citation>
    <scope>NUCLEOTIDE SEQUENCE [LARGE SCALE GENOMIC DNA]</scope>
    <source>
        <strain evidence="3">k34-0107-D12</strain>
    </source>
</reference>
<dbReference type="InterPro" id="IPR043128">
    <property type="entry name" value="Rev_trsase/Diguanyl_cyclase"/>
</dbReference>
<dbReference type="Gene3D" id="3.30.70.270">
    <property type="match status" value="2"/>
</dbReference>
<sequence>MCGAARRDALTETIRREFKKKDGGSYRVFMFLDIDHFKGINDTHGHDAGDKDYKGVMKRADQALYKAKRQGRNQYVLDDS</sequence>
<proteinExistence type="predicted"/>
<dbReference type="RefSeq" id="WP_033141559.1">
    <property type="nucleotide sequence ID" value="NZ_AP031413.1"/>
</dbReference>
<accession>A0ABQ0C3M5</accession>
<organism evidence="2 3">
    <name type="scientific">Blautia parvula</name>
    <dbReference type="NCBI Taxonomy" id="2877527"/>
    <lineage>
        <taxon>Bacteria</taxon>
        <taxon>Bacillati</taxon>
        <taxon>Bacillota</taxon>
        <taxon>Clostridia</taxon>
        <taxon>Lachnospirales</taxon>
        <taxon>Lachnospiraceae</taxon>
        <taxon>Blautia</taxon>
    </lineage>
</organism>
<dbReference type="SUPFAM" id="SSF55073">
    <property type="entry name" value="Nucleotide cyclase"/>
    <property type="match status" value="2"/>
</dbReference>
<evidence type="ECO:0000313" key="3">
    <source>
        <dbReference type="Proteomes" id="UP001600941"/>
    </source>
</evidence>
<dbReference type="InterPro" id="IPR050469">
    <property type="entry name" value="Diguanylate_Cyclase"/>
</dbReference>
<protein>
    <recommendedName>
        <fullName evidence="1">GGDEF domain-containing protein</fullName>
    </recommendedName>
</protein>
<feature type="domain" description="GGDEF" evidence="1">
    <location>
        <begin position="25"/>
        <end position="80"/>
    </location>
</feature>
<evidence type="ECO:0000313" key="2">
    <source>
        <dbReference type="EMBL" id="GAA6503182.1"/>
    </source>
</evidence>
<dbReference type="PROSITE" id="PS50887">
    <property type="entry name" value="GGDEF"/>
    <property type="match status" value="1"/>
</dbReference>
<dbReference type="InterPro" id="IPR029787">
    <property type="entry name" value="Nucleotide_cyclase"/>
</dbReference>
<keyword evidence="3" id="KW-1185">Reference proteome</keyword>
<dbReference type="Pfam" id="PF00990">
    <property type="entry name" value="GGDEF"/>
    <property type="match status" value="1"/>
</dbReference>
<dbReference type="InterPro" id="IPR000160">
    <property type="entry name" value="GGDEF_dom"/>
</dbReference>
<name>A0ABQ0C3M5_9FIRM</name>
<gene>
    <name evidence="2" type="ORF">K340107D12_59980</name>
</gene>
<dbReference type="Proteomes" id="UP001600941">
    <property type="component" value="Unassembled WGS sequence"/>
</dbReference>
<dbReference type="EMBL" id="BAABZQ010000001">
    <property type="protein sequence ID" value="GAA6503182.1"/>
    <property type="molecule type" value="Genomic_DNA"/>
</dbReference>
<evidence type="ECO:0000259" key="1">
    <source>
        <dbReference type="PROSITE" id="PS50887"/>
    </source>
</evidence>
<dbReference type="PANTHER" id="PTHR45138">
    <property type="entry name" value="REGULATORY COMPONENTS OF SENSORY TRANSDUCTION SYSTEM"/>
    <property type="match status" value="1"/>
</dbReference>